<accession>A0A2S4LAQ8</accession>
<dbReference type="AlphaFoldDB" id="A0A2S4LAQ8"/>
<evidence type="ECO:0000256" key="1">
    <source>
        <dbReference type="ARBA" id="ARBA00001947"/>
    </source>
</evidence>
<dbReference type="Gene3D" id="3.40.1050.10">
    <property type="entry name" value="Carbonic anhydrase"/>
    <property type="match status" value="1"/>
</dbReference>
<evidence type="ECO:0000256" key="2">
    <source>
        <dbReference type="ARBA" id="ARBA00006217"/>
    </source>
</evidence>
<evidence type="ECO:0000313" key="6">
    <source>
        <dbReference type="Proteomes" id="UP000237481"/>
    </source>
</evidence>
<evidence type="ECO:0000313" key="5">
    <source>
        <dbReference type="EMBL" id="POR39512.1"/>
    </source>
</evidence>
<evidence type="ECO:0000256" key="3">
    <source>
        <dbReference type="ARBA" id="ARBA00022723"/>
    </source>
</evidence>
<keyword evidence="6" id="KW-1185">Reference proteome</keyword>
<keyword evidence="3" id="KW-0479">Metal-binding</keyword>
<dbReference type="SUPFAM" id="SSF53056">
    <property type="entry name" value="beta-carbonic anhydrase, cab"/>
    <property type="match status" value="1"/>
</dbReference>
<dbReference type="PANTHER" id="PTHR43175">
    <property type="entry name" value="CARBONIC ANHYDRASE"/>
    <property type="match status" value="1"/>
</dbReference>
<dbReference type="GO" id="GO:0008270">
    <property type="term" value="F:zinc ion binding"/>
    <property type="evidence" value="ECO:0007669"/>
    <property type="project" value="InterPro"/>
</dbReference>
<reference evidence="5 6" key="1">
    <citation type="submission" date="2018-01" db="EMBL/GenBank/DDBJ databases">
        <title>Harnessing the power of phylogenomics to disentangle the directionality and signatures of interkingdom host jumping in the parasitic fungal genus Tolypocladium.</title>
        <authorList>
            <person name="Quandt C.A."/>
            <person name="Patterson W."/>
            <person name="Spatafora J.W."/>
        </authorList>
    </citation>
    <scope>NUCLEOTIDE SEQUENCE [LARGE SCALE GENOMIC DNA]</scope>
    <source>
        <strain evidence="5 6">NRBC 100945</strain>
    </source>
</reference>
<dbReference type="STRING" id="94208.A0A2S4LAQ8"/>
<protein>
    <submittedName>
        <fullName evidence="5">Carbonic anhydrase</fullName>
    </submittedName>
</protein>
<keyword evidence="4" id="KW-0862">Zinc</keyword>
<comment type="cofactor">
    <cofactor evidence="1">
        <name>Zn(2+)</name>
        <dbReference type="ChEBI" id="CHEBI:29105"/>
    </cofactor>
</comment>
<dbReference type="InterPro" id="IPR001765">
    <property type="entry name" value="Carbonic_anhydrase"/>
</dbReference>
<dbReference type="PANTHER" id="PTHR43175:SF3">
    <property type="entry name" value="CARBON DISULFIDE HYDROLASE"/>
    <property type="match status" value="1"/>
</dbReference>
<evidence type="ECO:0000256" key="4">
    <source>
        <dbReference type="ARBA" id="ARBA00022833"/>
    </source>
</evidence>
<dbReference type="EMBL" id="PKSG01000034">
    <property type="protein sequence ID" value="POR39512.1"/>
    <property type="molecule type" value="Genomic_DNA"/>
</dbReference>
<organism evidence="5 6">
    <name type="scientific">Tolypocladium paradoxum</name>
    <dbReference type="NCBI Taxonomy" id="94208"/>
    <lineage>
        <taxon>Eukaryota</taxon>
        <taxon>Fungi</taxon>
        <taxon>Dikarya</taxon>
        <taxon>Ascomycota</taxon>
        <taxon>Pezizomycotina</taxon>
        <taxon>Sordariomycetes</taxon>
        <taxon>Hypocreomycetidae</taxon>
        <taxon>Hypocreales</taxon>
        <taxon>Ophiocordycipitaceae</taxon>
        <taxon>Tolypocladium</taxon>
    </lineage>
</organism>
<proteinExistence type="inferred from homology"/>
<name>A0A2S4LAQ8_9HYPO</name>
<comment type="similarity">
    <text evidence="2">Belongs to the beta-class carbonic anhydrase family.</text>
</comment>
<gene>
    <name evidence="5" type="ORF">TPAR_00302</name>
</gene>
<sequence length="101" mass="11271">MLADAPSKRCGPLSFPSSCWEPEITIVHHPDCGMLNFSDADLRSKARQDLGEDVNRFSFLPFSDLEQSVVDDVNILKKSPLVLDVPITGYIYDVKTGKVSW</sequence>
<comment type="caution">
    <text evidence="5">The sequence shown here is derived from an EMBL/GenBank/DDBJ whole genome shotgun (WGS) entry which is preliminary data.</text>
</comment>
<dbReference type="InterPro" id="IPR036874">
    <property type="entry name" value="Carbonic_anhydrase_sf"/>
</dbReference>
<dbReference type="Proteomes" id="UP000237481">
    <property type="component" value="Unassembled WGS sequence"/>
</dbReference>
<dbReference type="OrthoDB" id="10248475at2759"/>
<dbReference type="GO" id="GO:0004089">
    <property type="term" value="F:carbonate dehydratase activity"/>
    <property type="evidence" value="ECO:0007669"/>
    <property type="project" value="InterPro"/>
</dbReference>